<gene>
    <name evidence="3" type="ORF">B8W67_11630</name>
</gene>
<protein>
    <recommendedName>
        <fullName evidence="2">PE-PPE domain-containing protein</fullName>
    </recommendedName>
</protein>
<keyword evidence="1" id="KW-0812">Transmembrane</keyword>
<dbReference type="Proteomes" id="UP000193577">
    <property type="component" value="Unassembled WGS sequence"/>
</dbReference>
<dbReference type="Pfam" id="PF08237">
    <property type="entry name" value="PE-PPE"/>
    <property type="match status" value="1"/>
</dbReference>
<keyword evidence="1" id="KW-0472">Membrane</keyword>
<feature type="domain" description="PE-PPE" evidence="2">
    <location>
        <begin position="124"/>
        <end position="352"/>
    </location>
</feature>
<reference evidence="3 4" key="1">
    <citation type="submission" date="2017-04" db="EMBL/GenBank/DDBJ databases">
        <title>The new phylogeny of genus Mycobacterium.</title>
        <authorList>
            <person name="Tortoli E."/>
            <person name="Trovato A."/>
            <person name="Cirillo D.M."/>
        </authorList>
    </citation>
    <scope>NUCLEOTIDE SEQUENCE [LARGE SCALE GENOMIC DNA]</scope>
    <source>
        <strain evidence="3 4">KCTC 19819</strain>
    </source>
</reference>
<evidence type="ECO:0000313" key="4">
    <source>
        <dbReference type="Proteomes" id="UP000193577"/>
    </source>
</evidence>
<dbReference type="InterPro" id="IPR013228">
    <property type="entry name" value="PE-PPE_C"/>
</dbReference>
<sequence>MGATFYGARFQEVAVTASPLAARPRSLGALAAAALIVAVLGVLPPVTTGWLTRLFTEVALLSDDEVGWIMGGTGFALPGQDYVDLINQNYFGGAGFLGLSTPEQFCPIVCSPPLSDGLTPTFPGIDDPSSLLPFPQNLTFGSSVATGAGILNHAIEYSLNAGDLNAGDTVNIFGYSQSAVISTVVMQHLQDLGIPGDDLNFVLVGSPNNPIGGLLTRLQFPAGVEAFNPFASAPQHLPFLNVPLSIGPTPTDFADTDIYTAAYDGWANFPEDPTNLPAVLNAIIGILTEHPKYPELAADTALNLGSIDQTTFYMFQTDELPLLWPIYQLGDFGKVIGHALQPGLELGINWGYGNPGDLAASANGLVGPWAVNASGELAKGSGLAGFIPMMDPLQMFAGAQDAGIHTFLDPLNDILGFAGLGQVPDWLSDAMHIPYDLTNALDGFLLSGWSDLVGWLQNTLADIGINGLDLINLIGPDAIFNGLPLISGAPVIDAVGLIFDVFNFFGA</sequence>
<keyword evidence="1" id="KW-1133">Transmembrane helix</keyword>
<evidence type="ECO:0000256" key="1">
    <source>
        <dbReference type="SAM" id="Phobius"/>
    </source>
</evidence>
<dbReference type="EMBL" id="NCXO01000024">
    <property type="protein sequence ID" value="OSC33261.1"/>
    <property type="molecule type" value="Genomic_DNA"/>
</dbReference>
<name>A0AA91SRA6_9MYCO</name>
<keyword evidence="4" id="KW-1185">Reference proteome</keyword>
<organism evidence="3 4">
    <name type="scientific">Mycolicibacillus koreensis</name>
    <dbReference type="NCBI Taxonomy" id="1069220"/>
    <lineage>
        <taxon>Bacteria</taxon>
        <taxon>Bacillati</taxon>
        <taxon>Actinomycetota</taxon>
        <taxon>Actinomycetes</taxon>
        <taxon>Mycobacteriales</taxon>
        <taxon>Mycobacteriaceae</taxon>
        <taxon>Mycolicibacillus</taxon>
    </lineage>
</organism>
<feature type="transmembrane region" description="Helical" evidence="1">
    <location>
        <begin position="27"/>
        <end position="46"/>
    </location>
</feature>
<accession>A0AA91SRA6</accession>
<dbReference type="AlphaFoldDB" id="A0AA91SRA6"/>
<evidence type="ECO:0000313" key="3">
    <source>
        <dbReference type="EMBL" id="OSC33261.1"/>
    </source>
</evidence>
<comment type="caution">
    <text evidence="3">The sequence shown here is derived from an EMBL/GenBank/DDBJ whole genome shotgun (WGS) entry which is preliminary data.</text>
</comment>
<evidence type="ECO:0000259" key="2">
    <source>
        <dbReference type="Pfam" id="PF08237"/>
    </source>
</evidence>
<proteinExistence type="predicted"/>